<gene>
    <name evidence="7" type="ORF">C3747_12g32</name>
</gene>
<evidence type="ECO:0000256" key="4">
    <source>
        <dbReference type="ARBA" id="ARBA00023136"/>
    </source>
</evidence>
<dbReference type="VEuPathDB" id="TriTrypDB:TcCL_NonESM00875"/>
<evidence type="ECO:0008006" key="9">
    <source>
        <dbReference type="Google" id="ProtNLM"/>
    </source>
</evidence>
<protein>
    <recommendedName>
        <fullName evidence="9">Sulfite exporter TauE/SafE</fullName>
    </recommendedName>
</protein>
<dbReference type="VEuPathDB" id="TriTrypDB:ECC02_003710"/>
<accession>A0A2V2XE13</accession>
<dbReference type="GO" id="GO:0016567">
    <property type="term" value="P:protein ubiquitination"/>
    <property type="evidence" value="ECO:0007669"/>
    <property type="project" value="TreeGrafter"/>
</dbReference>
<keyword evidence="3 5" id="KW-1133">Transmembrane helix</keyword>
<dbReference type="EMBL" id="PRFC01000012">
    <property type="protein sequence ID" value="PWV18642.1"/>
    <property type="molecule type" value="Genomic_DNA"/>
</dbReference>
<dbReference type="VEuPathDB" id="TriTrypDB:TcYC6_0054030"/>
<evidence type="ECO:0000256" key="6">
    <source>
        <dbReference type="SAM" id="SignalP"/>
    </source>
</evidence>
<dbReference type="GO" id="GO:0031464">
    <property type="term" value="C:Cul4A-RING E3 ubiquitin ligase complex"/>
    <property type="evidence" value="ECO:0007669"/>
    <property type="project" value="TreeGrafter"/>
</dbReference>
<dbReference type="AlphaFoldDB" id="A0A2V2XE13"/>
<feature type="transmembrane region" description="Helical" evidence="5">
    <location>
        <begin position="190"/>
        <end position="208"/>
    </location>
</feature>
<dbReference type="VEuPathDB" id="TriTrypDB:TcCLB.438147.9"/>
<feature type="signal peptide" evidence="6">
    <location>
        <begin position="1"/>
        <end position="29"/>
    </location>
</feature>
<feature type="transmembrane region" description="Helical" evidence="5">
    <location>
        <begin position="424"/>
        <end position="446"/>
    </location>
</feature>
<keyword evidence="4 5" id="KW-0472">Membrane</keyword>
<evidence type="ECO:0000313" key="8">
    <source>
        <dbReference type="Proteomes" id="UP000246078"/>
    </source>
</evidence>
<dbReference type="InterPro" id="IPR002781">
    <property type="entry name" value="TM_pro_TauE-like"/>
</dbReference>
<comment type="caution">
    <text evidence="7">The sequence shown here is derived from an EMBL/GenBank/DDBJ whole genome shotgun (WGS) entry which is preliminary data.</text>
</comment>
<feature type="chain" id="PRO_5015868825" description="Sulfite exporter TauE/SafE" evidence="6">
    <location>
        <begin position="30"/>
        <end position="475"/>
    </location>
</feature>
<proteinExistence type="predicted"/>
<dbReference type="VEuPathDB" id="TriTrypDB:C4B63_17g26"/>
<evidence type="ECO:0000256" key="2">
    <source>
        <dbReference type="ARBA" id="ARBA00022692"/>
    </source>
</evidence>
<dbReference type="VEuPathDB" id="TriTrypDB:TCDM_09132"/>
<evidence type="ECO:0000256" key="1">
    <source>
        <dbReference type="ARBA" id="ARBA00004141"/>
    </source>
</evidence>
<dbReference type="VEuPathDB" id="TriTrypDB:Tc_MARK_2989"/>
<evidence type="ECO:0000256" key="5">
    <source>
        <dbReference type="SAM" id="Phobius"/>
    </source>
</evidence>
<feature type="transmembrane region" description="Helical" evidence="5">
    <location>
        <begin position="86"/>
        <end position="119"/>
    </location>
</feature>
<feature type="transmembrane region" description="Helical" evidence="5">
    <location>
        <begin position="391"/>
        <end position="412"/>
    </location>
</feature>
<name>A0A2V2XE13_TRYCR</name>
<feature type="transmembrane region" description="Helical" evidence="5">
    <location>
        <begin position="366"/>
        <end position="385"/>
    </location>
</feature>
<dbReference type="VEuPathDB" id="TriTrypDB:BCY84_18474"/>
<feature type="transmembrane region" description="Helical" evidence="5">
    <location>
        <begin position="327"/>
        <end position="354"/>
    </location>
</feature>
<dbReference type="VEuPathDB" id="TriTrypDB:TCSYLVIO_004241"/>
<keyword evidence="6" id="KW-0732">Signal</keyword>
<reference evidence="7 8" key="1">
    <citation type="journal article" date="2018" name="Microb. Genom.">
        <title>Expanding an expanded genome: long-read sequencing of Trypanosoma cruzi.</title>
        <authorList>
            <person name="Berna L."/>
            <person name="Rodriguez M."/>
            <person name="Chiribao M.L."/>
            <person name="Parodi-Talice A."/>
            <person name="Pita S."/>
            <person name="Rijo G."/>
            <person name="Alvarez-Valin F."/>
            <person name="Robello C."/>
        </authorList>
    </citation>
    <scope>NUCLEOTIDE SEQUENCE [LARGE SCALE GENOMIC DNA]</scope>
    <source>
        <strain evidence="7 8">TCC</strain>
    </source>
</reference>
<feature type="transmembrane region" description="Helical" evidence="5">
    <location>
        <begin position="126"/>
        <end position="145"/>
    </location>
</feature>
<dbReference type="Proteomes" id="UP000246078">
    <property type="component" value="Unassembled WGS sequence"/>
</dbReference>
<dbReference type="VEuPathDB" id="TriTrypDB:TcBrA4_0105070"/>
<dbReference type="VEuPathDB" id="TriTrypDB:TcG_10803"/>
<dbReference type="VEuPathDB" id="TriTrypDB:TcCLB.509161.140"/>
<keyword evidence="2 5" id="KW-0812">Transmembrane</keyword>
<sequence length="475" mass="51657">MDVYPHMKMMKRPFCILVLFLLTSNVVFCERCSRVTQTLQCGDLACDTDRGVCVPCNTSADCYPNAMECKEGKCVVKSFVSNFSALYVVALLCSVAVCSIAVLAGVGGGGILVPMFCLLMGLPMDFAVGLSQSTICGQSILNVLIAIRKRFPCAGCSRPLINYQYLTLLVPLGVIGTLIGGVLNRLCPDLFRLVLLFLLLTAVLYRSVRKMIAQYREDQSERRGTNTVSYAEEVSGTPTLNSPEEIFHVTQPQYPWIEISCVVFSFIVNLSFGAWRSRTKCGGGAYIVAYCLPVVLNIVIFFCYRHRLSNMEKFRLVFHWSNSTTILYPLVSVVAGVASAMLGIGGGLVLGFILYDVGLIPEEASVTGGVVTLFLAFSSAISLLIESHLLIDYGGVLFACGIVSTILGQFVLMRIIKKYKLRFLIIAALVTIIAGSLTFLTSYGIYSSLNLTRSGGSIIAFGRLCRAKGGGSKKQ</sequence>
<comment type="subcellular location">
    <subcellularLocation>
        <location evidence="1">Membrane</location>
        <topology evidence="1">Multi-pass membrane protein</topology>
    </subcellularLocation>
</comment>
<feature type="transmembrane region" description="Helical" evidence="5">
    <location>
        <begin position="287"/>
        <end position="307"/>
    </location>
</feature>
<organism evidence="7 8">
    <name type="scientific">Trypanosoma cruzi</name>
    <dbReference type="NCBI Taxonomy" id="5693"/>
    <lineage>
        <taxon>Eukaryota</taxon>
        <taxon>Discoba</taxon>
        <taxon>Euglenozoa</taxon>
        <taxon>Kinetoplastea</taxon>
        <taxon>Metakinetoplastina</taxon>
        <taxon>Trypanosomatida</taxon>
        <taxon>Trypanosomatidae</taxon>
        <taxon>Trypanosoma</taxon>
        <taxon>Schizotrypanum</taxon>
    </lineage>
</organism>
<dbReference type="Pfam" id="PF01925">
    <property type="entry name" value="TauE"/>
    <property type="match status" value="1"/>
</dbReference>
<feature type="transmembrane region" description="Helical" evidence="5">
    <location>
        <begin position="165"/>
        <end position="183"/>
    </location>
</feature>
<dbReference type="VEuPathDB" id="TriTrypDB:C3747_12g32"/>
<evidence type="ECO:0000313" key="7">
    <source>
        <dbReference type="EMBL" id="PWV18642.1"/>
    </source>
</evidence>
<dbReference type="PANTHER" id="PTHR14255:SF3">
    <property type="entry name" value="SULFITE EXPORTER TAUE_SAFE FAMILY PROTEIN 5-RELATED"/>
    <property type="match status" value="1"/>
</dbReference>
<dbReference type="PANTHER" id="PTHR14255">
    <property type="entry name" value="CEREBLON"/>
    <property type="match status" value="1"/>
</dbReference>
<evidence type="ECO:0000256" key="3">
    <source>
        <dbReference type="ARBA" id="ARBA00022989"/>
    </source>
</evidence>
<dbReference type="GO" id="GO:0016020">
    <property type="term" value="C:membrane"/>
    <property type="evidence" value="ECO:0007669"/>
    <property type="project" value="UniProtKB-SubCell"/>
</dbReference>